<dbReference type="Pfam" id="PF12802">
    <property type="entry name" value="MarR_2"/>
    <property type="match status" value="1"/>
</dbReference>
<dbReference type="PANTHER" id="PTHR33164:SF57">
    <property type="entry name" value="MARR-FAMILY TRANSCRIPTIONAL REGULATOR"/>
    <property type="match status" value="1"/>
</dbReference>
<dbReference type="InterPro" id="IPR039422">
    <property type="entry name" value="MarR/SlyA-like"/>
</dbReference>
<dbReference type="PANTHER" id="PTHR33164">
    <property type="entry name" value="TRANSCRIPTIONAL REGULATOR, MARR FAMILY"/>
    <property type="match status" value="1"/>
</dbReference>
<keyword evidence="3" id="KW-1185">Reference proteome</keyword>
<accession>A0ABQ4DMC7</accession>
<gene>
    <name evidence="2" type="ORF">Cph01nite_18330</name>
</gene>
<name>A0ABQ4DMC7_9CELL</name>
<dbReference type="SUPFAM" id="SSF46785">
    <property type="entry name" value="Winged helix' DNA-binding domain"/>
    <property type="match status" value="1"/>
</dbReference>
<comment type="caution">
    <text evidence="2">The sequence shown here is derived from an EMBL/GenBank/DDBJ whole genome shotgun (WGS) entry which is preliminary data.</text>
</comment>
<dbReference type="Gene3D" id="1.10.10.10">
    <property type="entry name" value="Winged helix-like DNA-binding domain superfamily/Winged helix DNA-binding domain"/>
    <property type="match status" value="1"/>
</dbReference>
<dbReference type="EMBL" id="BONP01000009">
    <property type="protein sequence ID" value="GIG40071.1"/>
    <property type="molecule type" value="Genomic_DNA"/>
</dbReference>
<feature type="domain" description="HTH marR-type" evidence="1">
    <location>
        <begin position="10"/>
        <end position="143"/>
    </location>
</feature>
<reference evidence="2 3" key="1">
    <citation type="submission" date="2021-01" db="EMBL/GenBank/DDBJ databases">
        <title>Whole genome shotgun sequence of Cellulomonas phragmiteti NBRC 110785.</title>
        <authorList>
            <person name="Komaki H."/>
            <person name="Tamura T."/>
        </authorList>
    </citation>
    <scope>NUCLEOTIDE SEQUENCE [LARGE SCALE GENOMIC DNA]</scope>
    <source>
        <strain evidence="2 3">NBRC 110785</strain>
    </source>
</reference>
<evidence type="ECO:0000259" key="1">
    <source>
        <dbReference type="PROSITE" id="PS50995"/>
    </source>
</evidence>
<protein>
    <recommendedName>
        <fullName evidence="1">HTH marR-type domain-containing protein</fullName>
    </recommendedName>
</protein>
<dbReference type="PROSITE" id="PS50995">
    <property type="entry name" value="HTH_MARR_2"/>
    <property type="match status" value="1"/>
</dbReference>
<evidence type="ECO:0000313" key="2">
    <source>
        <dbReference type="EMBL" id="GIG40071.1"/>
    </source>
</evidence>
<dbReference type="RefSeq" id="WP_203673503.1">
    <property type="nucleotide sequence ID" value="NZ_BONP01000009.1"/>
</dbReference>
<organism evidence="2 3">
    <name type="scientific">Cellulomonas phragmiteti</name>
    <dbReference type="NCBI Taxonomy" id="478780"/>
    <lineage>
        <taxon>Bacteria</taxon>
        <taxon>Bacillati</taxon>
        <taxon>Actinomycetota</taxon>
        <taxon>Actinomycetes</taxon>
        <taxon>Micrococcales</taxon>
        <taxon>Cellulomonadaceae</taxon>
        <taxon>Cellulomonas</taxon>
    </lineage>
</organism>
<dbReference type="InterPro" id="IPR036388">
    <property type="entry name" value="WH-like_DNA-bd_sf"/>
</dbReference>
<dbReference type="InterPro" id="IPR036390">
    <property type="entry name" value="WH_DNA-bd_sf"/>
</dbReference>
<dbReference type="InterPro" id="IPR000835">
    <property type="entry name" value="HTH_MarR-typ"/>
</dbReference>
<dbReference type="Proteomes" id="UP000614741">
    <property type="component" value="Unassembled WGS sequence"/>
</dbReference>
<evidence type="ECO:0000313" key="3">
    <source>
        <dbReference type="Proteomes" id="UP000614741"/>
    </source>
</evidence>
<dbReference type="SMART" id="SM00347">
    <property type="entry name" value="HTH_MARR"/>
    <property type="match status" value="1"/>
</dbReference>
<proteinExistence type="predicted"/>
<sequence>MTRPPDHPLGDRVTVTLHHLVDVLDEYADHLLRAEHGVTLSQYLFLAVLSDLDHPDVTTLARCLHVTKAAVSKRVGSFVAAGWVRTLSDPGHARRVVLELTPDGVALVRDAGRQLEEAFTSAFADVPQVDLTALHRDLTTVLVTMRSALAQHVPDSPLV</sequence>